<dbReference type="Pfam" id="PF08533">
    <property type="entry name" value="Glyco_hydro_42C"/>
    <property type="match status" value="1"/>
</dbReference>
<comment type="caution">
    <text evidence="2">The sequence shown here is derived from an EMBL/GenBank/DDBJ whole genome shotgun (WGS) entry which is preliminary data.</text>
</comment>
<dbReference type="GO" id="GO:0006012">
    <property type="term" value="P:galactose metabolic process"/>
    <property type="evidence" value="ECO:0007669"/>
    <property type="project" value="InterPro"/>
</dbReference>
<dbReference type="Proteomes" id="UP000655094">
    <property type="component" value="Unassembled WGS sequence"/>
</dbReference>
<proteinExistence type="predicted"/>
<feature type="domain" description="Beta-galactosidase C-terminal" evidence="1">
    <location>
        <begin position="4"/>
        <end position="57"/>
    </location>
</feature>
<name>A0A919HTZ9_KLEPN</name>
<accession>A0A919HTZ9</accession>
<dbReference type="EMBL" id="BNFF01000001">
    <property type="protein sequence ID" value="GHK53707.1"/>
    <property type="molecule type" value="Genomic_DNA"/>
</dbReference>
<dbReference type="SUPFAM" id="SSF51011">
    <property type="entry name" value="Glycosyl hydrolase domain"/>
    <property type="match status" value="1"/>
</dbReference>
<sequence>MVATARTDGDNAFIFLQNYSAQNHTLTLPQGYWDCLTDAAVSAPLTLSAWDCRILRRHA</sequence>
<dbReference type="GO" id="GO:0004565">
    <property type="term" value="F:beta-galactosidase activity"/>
    <property type="evidence" value="ECO:0007669"/>
    <property type="project" value="InterPro"/>
</dbReference>
<dbReference type="InterPro" id="IPR013780">
    <property type="entry name" value="Glyco_hydro_b"/>
</dbReference>
<protein>
    <recommendedName>
        <fullName evidence="1">Beta-galactosidase C-terminal domain-containing protein</fullName>
    </recommendedName>
</protein>
<reference evidence="2" key="1">
    <citation type="submission" date="2020-10" db="EMBL/GenBank/DDBJ databases">
        <title>Genome Sequence of ESBL Producing Zambian Clinical Strains.</title>
        <authorList>
            <person name="Shawa M."/>
            <person name="Furuta Y."/>
            <person name="Simbotwe M."/>
            <person name="Mulenga E."/>
            <person name="Mubanga M."/>
            <person name="Mulenga G."/>
            <person name="Kaile C."/>
            <person name="Zorigt T."/>
            <person name="Hang'ombe B."/>
            <person name="Higashi H."/>
        </authorList>
    </citation>
    <scope>NUCLEOTIDE SEQUENCE</scope>
    <source>
        <strain evidence="2">Zam_UTH_09</strain>
    </source>
</reference>
<dbReference type="AlphaFoldDB" id="A0A919HTZ9"/>
<dbReference type="Gene3D" id="2.60.40.1180">
    <property type="entry name" value="Golgi alpha-mannosidase II"/>
    <property type="match status" value="1"/>
</dbReference>
<evidence type="ECO:0000259" key="1">
    <source>
        <dbReference type="Pfam" id="PF08533"/>
    </source>
</evidence>
<dbReference type="InterPro" id="IPR013739">
    <property type="entry name" value="Beta_galactosidase_C"/>
</dbReference>
<organism evidence="2 3">
    <name type="scientific">Klebsiella pneumoniae</name>
    <dbReference type="NCBI Taxonomy" id="573"/>
    <lineage>
        <taxon>Bacteria</taxon>
        <taxon>Pseudomonadati</taxon>
        <taxon>Pseudomonadota</taxon>
        <taxon>Gammaproteobacteria</taxon>
        <taxon>Enterobacterales</taxon>
        <taxon>Enterobacteriaceae</taxon>
        <taxon>Klebsiella/Raoultella group</taxon>
        <taxon>Klebsiella</taxon>
        <taxon>Klebsiella pneumoniae complex</taxon>
    </lineage>
</organism>
<evidence type="ECO:0000313" key="3">
    <source>
        <dbReference type="Proteomes" id="UP000655094"/>
    </source>
</evidence>
<gene>
    <name evidence="2" type="ORF">KPZU09_34430</name>
</gene>
<evidence type="ECO:0000313" key="2">
    <source>
        <dbReference type="EMBL" id="GHK53707.1"/>
    </source>
</evidence>